<protein>
    <recommendedName>
        <fullName evidence="3">Lipoprotein</fullName>
    </recommendedName>
</protein>
<name>A0A9X1JWN9_9FLAO</name>
<evidence type="ECO:0000313" key="1">
    <source>
        <dbReference type="EMBL" id="MBW2937218.1"/>
    </source>
</evidence>
<reference evidence="1" key="1">
    <citation type="submission" date="2021-07" db="EMBL/GenBank/DDBJ databases">
        <title>Aureisphaera sp. CAU 1614 isolated from sea sediment.</title>
        <authorList>
            <person name="Kim W."/>
        </authorList>
    </citation>
    <scope>NUCLEOTIDE SEQUENCE</scope>
    <source>
        <strain evidence="1">CAU 1614</strain>
    </source>
</reference>
<sequence>MKKLFKILSLSIFVIGISGCAGGKDYLLEQNPPFTVSTAYFQKWVAGIKEGGSGTKVHITIENIKEEISVKEIFFGDRILSAHRHPQNIDSYTADFKDEARQDVVMDGDAVKESQNIPPEKSPFSLRKNEAILSYTIKGEMHYYKISNLEEKPLIAYPSSNPNGRN</sequence>
<comment type="caution">
    <text evidence="1">The sequence shown here is derived from an EMBL/GenBank/DDBJ whole genome shotgun (WGS) entry which is preliminary data.</text>
</comment>
<evidence type="ECO:0008006" key="3">
    <source>
        <dbReference type="Google" id="ProtNLM"/>
    </source>
</evidence>
<dbReference type="RefSeq" id="WP_219051450.1">
    <property type="nucleotide sequence ID" value="NZ_JAHWDP010000001.1"/>
</dbReference>
<evidence type="ECO:0000313" key="2">
    <source>
        <dbReference type="Proteomes" id="UP001138686"/>
    </source>
</evidence>
<dbReference type="Proteomes" id="UP001138686">
    <property type="component" value="Unassembled WGS sequence"/>
</dbReference>
<gene>
    <name evidence="1" type="ORF">KXJ69_03820</name>
</gene>
<dbReference type="AlphaFoldDB" id="A0A9X1JWN9"/>
<proteinExistence type="predicted"/>
<organism evidence="1 2">
    <name type="scientific">Halomarinibacterium sedimenti</name>
    <dbReference type="NCBI Taxonomy" id="2857106"/>
    <lineage>
        <taxon>Bacteria</taxon>
        <taxon>Pseudomonadati</taxon>
        <taxon>Bacteroidota</taxon>
        <taxon>Flavobacteriia</taxon>
        <taxon>Flavobacteriales</taxon>
        <taxon>Flavobacteriaceae</taxon>
        <taxon>Halomarinibacterium</taxon>
    </lineage>
</organism>
<dbReference type="PROSITE" id="PS51257">
    <property type="entry name" value="PROKAR_LIPOPROTEIN"/>
    <property type="match status" value="1"/>
</dbReference>
<dbReference type="EMBL" id="JAHWDP010000001">
    <property type="protein sequence ID" value="MBW2937218.1"/>
    <property type="molecule type" value="Genomic_DNA"/>
</dbReference>
<accession>A0A9X1JWN9</accession>
<keyword evidence="2" id="KW-1185">Reference proteome</keyword>